<organism evidence="2 3">
    <name type="scientific">Lutibacter holmesii</name>
    <dbReference type="NCBI Taxonomy" id="1137985"/>
    <lineage>
        <taxon>Bacteria</taxon>
        <taxon>Pseudomonadati</taxon>
        <taxon>Bacteroidota</taxon>
        <taxon>Flavobacteriia</taxon>
        <taxon>Flavobacteriales</taxon>
        <taxon>Flavobacteriaceae</taxon>
        <taxon>Lutibacter</taxon>
    </lineage>
</organism>
<accession>A0ABW3WNQ2</accession>
<gene>
    <name evidence="2" type="ORF">ACFQ5N_09210</name>
</gene>
<dbReference type="RefSeq" id="WP_386809206.1">
    <property type="nucleotide sequence ID" value="NZ_JBHTMV010000004.1"/>
</dbReference>
<proteinExistence type="predicted"/>
<evidence type="ECO:0000313" key="3">
    <source>
        <dbReference type="Proteomes" id="UP001597241"/>
    </source>
</evidence>
<keyword evidence="1" id="KW-0812">Transmembrane</keyword>
<comment type="caution">
    <text evidence="2">The sequence shown here is derived from an EMBL/GenBank/DDBJ whole genome shotgun (WGS) entry which is preliminary data.</text>
</comment>
<protein>
    <submittedName>
        <fullName evidence="2">Uncharacterized protein</fullName>
    </submittedName>
</protein>
<keyword evidence="1" id="KW-1133">Transmembrane helix</keyword>
<name>A0ABW3WNQ2_9FLAO</name>
<reference evidence="3" key="1">
    <citation type="journal article" date="2019" name="Int. J. Syst. Evol. Microbiol.">
        <title>The Global Catalogue of Microorganisms (GCM) 10K type strain sequencing project: providing services to taxonomists for standard genome sequencing and annotation.</title>
        <authorList>
            <consortium name="The Broad Institute Genomics Platform"/>
            <consortium name="The Broad Institute Genome Sequencing Center for Infectious Disease"/>
            <person name="Wu L."/>
            <person name="Ma J."/>
        </authorList>
    </citation>
    <scope>NUCLEOTIDE SEQUENCE [LARGE SCALE GENOMIC DNA]</scope>
    <source>
        <strain evidence="3">CCUG 62221</strain>
    </source>
</reference>
<keyword evidence="1" id="KW-0472">Membrane</keyword>
<dbReference type="EMBL" id="JBHTMV010000004">
    <property type="protein sequence ID" value="MFD1294011.1"/>
    <property type="molecule type" value="Genomic_DNA"/>
</dbReference>
<keyword evidence="3" id="KW-1185">Reference proteome</keyword>
<dbReference type="Proteomes" id="UP001597241">
    <property type="component" value="Unassembled WGS sequence"/>
</dbReference>
<sequence length="43" mass="4826">MNLTNSIALFNWNWGIIGAIFMLLVFIGLIVMLLLFLGTGKKK</sequence>
<evidence type="ECO:0000313" key="2">
    <source>
        <dbReference type="EMBL" id="MFD1294011.1"/>
    </source>
</evidence>
<feature type="transmembrane region" description="Helical" evidence="1">
    <location>
        <begin position="12"/>
        <end position="37"/>
    </location>
</feature>
<evidence type="ECO:0000256" key="1">
    <source>
        <dbReference type="SAM" id="Phobius"/>
    </source>
</evidence>